<keyword evidence="1" id="KW-0812">Transmembrane</keyword>
<dbReference type="PANTHER" id="PTHR31140">
    <property type="entry name" value="B3 DOMAIN-CONTAINING TRANSCRIPTION FACTOR ABI3"/>
    <property type="match status" value="1"/>
</dbReference>
<evidence type="ECO:0000259" key="2">
    <source>
        <dbReference type="PROSITE" id="PS50863"/>
    </source>
</evidence>
<dbReference type="OrthoDB" id="1698378at2759"/>
<dbReference type="CDD" id="cd10017">
    <property type="entry name" value="B3_DNA"/>
    <property type="match status" value="1"/>
</dbReference>
<proteinExistence type="predicted"/>
<feature type="domain" description="TF-B3" evidence="2">
    <location>
        <begin position="5"/>
        <end position="109"/>
    </location>
</feature>
<dbReference type="GO" id="GO:0003677">
    <property type="term" value="F:DNA binding"/>
    <property type="evidence" value="ECO:0007669"/>
    <property type="project" value="InterPro"/>
</dbReference>
<dbReference type="InterPro" id="IPR044800">
    <property type="entry name" value="LEC2-like"/>
</dbReference>
<dbReference type="PROSITE" id="PS50863">
    <property type="entry name" value="B3"/>
    <property type="match status" value="1"/>
</dbReference>
<organism evidence="3 4">
    <name type="scientific">Populus tomentosa</name>
    <name type="common">Chinese white poplar</name>
    <dbReference type="NCBI Taxonomy" id="118781"/>
    <lineage>
        <taxon>Eukaryota</taxon>
        <taxon>Viridiplantae</taxon>
        <taxon>Streptophyta</taxon>
        <taxon>Embryophyta</taxon>
        <taxon>Tracheophyta</taxon>
        <taxon>Spermatophyta</taxon>
        <taxon>Magnoliopsida</taxon>
        <taxon>eudicotyledons</taxon>
        <taxon>Gunneridae</taxon>
        <taxon>Pentapetalae</taxon>
        <taxon>rosids</taxon>
        <taxon>fabids</taxon>
        <taxon>Malpighiales</taxon>
        <taxon>Salicaceae</taxon>
        <taxon>Saliceae</taxon>
        <taxon>Populus</taxon>
    </lineage>
</organism>
<dbReference type="EMBL" id="JAAWWB010000008">
    <property type="protein sequence ID" value="KAG6778319.1"/>
    <property type="molecule type" value="Genomic_DNA"/>
</dbReference>
<keyword evidence="1" id="KW-0472">Membrane</keyword>
<dbReference type="SMART" id="SM01019">
    <property type="entry name" value="B3"/>
    <property type="match status" value="1"/>
</dbReference>
<evidence type="ECO:0000313" key="4">
    <source>
        <dbReference type="Proteomes" id="UP000886885"/>
    </source>
</evidence>
<dbReference type="Pfam" id="PF02362">
    <property type="entry name" value="B3"/>
    <property type="match status" value="1"/>
</dbReference>
<keyword evidence="4" id="KW-1185">Reference proteome</keyword>
<dbReference type="GO" id="GO:0003700">
    <property type="term" value="F:DNA-binding transcription factor activity"/>
    <property type="evidence" value="ECO:0007669"/>
    <property type="project" value="InterPro"/>
</dbReference>
<dbReference type="PANTHER" id="PTHR31140:SF142">
    <property type="entry name" value="TF-B3 DOMAIN-CONTAINING PROTEIN"/>
    <property type="match status" value="1"/>
</dbReference>
<dbReference type="Proteomes" id="UP000886885">
    <property type="component" value="Chromosome 4D"/>
</dbReference>
<keyword evidence="1" id="KW-1133">Transmembrane helix</keyword>
<comment type="caution">
    <text evidence="3">The sequence shown here is derived from an EMBL/GenBank/DDBJ whole genome shotgun (WGS) entry which is preliminary data.</text>
</comment>
<evidence type="ECO:0000313" key="3">
    <source>
        <dbReference type="EMBL" id="KAG6778319.1"/>
    </source>
</evidence>
<dbReference type="InterPro" id="IPR003340">
    <property type="entry name" value="B3_DNA-bd"/>
</dbReference>
<evidence type="ECO:0000256" key="1">
    <source>
        <dbReference type="SAM" id="Phobius"/>
    </source>
</evidence>
<accession>A0A8X7ZYF0</accession>
<dbReference type="AlphaFoldDB" id="A0A8X7ZYF0"/>
<gene>
    <name evidence="3" type="ORF">POTOM_018178</name>
</gene>
<name>A0A8X7ZYF0_POPTO</name>
<reference evidence="3" key="1">
    <citation type="journal article" date="2020" name="bioRxiv">
        <title>Hybrid origin of Populus tomentosa Carr. identified through genome sequencing and phylogenomic analysis.</title>
        <authorList>
            <person name="An X."/>
            <person name="Gao K."/>
            <person name="Chen Z."/>
            <person name="Li J."/>
            <person name="Yang X."/>
            <person name="Yang X."/>
            <person name="Zhou J."/>
            <person name="Guo T."/>
            <person name="Zhao T."/>
            <person name="Huang S."/>
            <person name="Miao D."/>
            <person name="Khan W.U."/>
            <person name="Rao P."/>
            <person name="Ye M."/>
            <person name="Lei B."/>
            <person name="Liao W."/>
            <person name="Wang J."/>
            <person name="Ji L."/>
            <person name="Li Y."/>
            <person name="Guo B."/>
            <person name="Mustafa N.S."/>
            <person name="Li S."/>
            <person name="Yun Q."/>
            <person name="Keller S.R."/>
            <person name="Mao J."/>
            <person name="Zhang R."/>
            <person name="Strauss S.H."/>
        </authorList>
    </citation>
    <scope>NUCLEOTIDE SEQUENCE</scope>
    <source>
        <strain evidence="3">GM15</strain>
        <tissue evidence="3">Leaf</tissue>
    </source>
</reference>
<protein>
    <recommendedName>
        <fullName evidence="2">TF-B3 domain-containing protein</fullName>
    </recommendedName>
</protein>
<feature type="transmembrane region" description="Helical" evidence="1">
    <location>
        <begin position="119"/>
        <end position="137"/>
    </location>
</feature>
<sequence length="139" mass="16193">MYQRLIFTKELSQTDVKHRMTIPMENFKVFRIPEGKHSEQFDVIDIKTGHSWWFRCSTRKKDVYPKPVLSSGWIDYVREKDLGEGDQVSFFLVQRDGEEGLRLGVQAQKKLRCASGIPSFYLFILSCYASIASLSCWKS</sequence>